<dbReference type="EMBL" id="ML121558">
    <property type="protein sequence ID" value="RPB21550.1"/>
    <property type="molecule type" value="Genomic_DNA"/>
</dbReference>
<dbReference type="OrthoDB" id="1720422at2759"/>
<gene>
    <name evidence="3" type="ORF">L211DRAFT_420307</name>
</gene>
<accession>A0A3N4LF90</accession>
<dbReference type="STRING" id="1051890.A0A3N4LF90"/>
<dbReference type="Gene3D" id="3.20.20.100">
    <property type="entry name" value="NADP-dependent oxidoreductase domain"/>
    <property type="match status" value="1"/>
</dbReference>
<dbReference type="InterPro" id="IPR036812">
    <property type="entry name" value="NAD(P)_OxRdtase_dom_sf"/>
</dbReference>
<dbReference type="GO" id="GO:0016491">
    <property type="term" value="F:oxidoreductase activity"/>
    <property type="evidence" value="ECO:0007669"/>
    <property type="project" value="UniProtKB-KW"/>
</dbReference>
<dbReference type="InterPro" id="IPR023210">
    <property type="entry name" value="NADP_OxRdtase_dom"/>
</dbReference>
<sequence length="347" mass="39331">MEYVNLGQCGLKVSKVILGAMSYGSSDWAGWVQNEEEALPLLKAAFDRGINTWDTADIYSNGLSERIIGKAIKKYEIPRERLVILSKCYFGFEDTEDAPLPKKEPGKPHAIRQDPNAFVNRQGGSRKYIMAAVDASIKRLGTYIDVLQIHRLDHSTPMEETLKALHDVVESGKARYIGASSMAAWEFQMMQNIAEKRGWTKFISMQNYYNLLYREEEREMIPYCKNTGVGLIPWSPIARGVLARPFSDRGTKREQTDYYLMTLVRQKESESDRAIVDKVEELAKARGVSMAVVAMAYVLQKGMMPIVGLSSVKRIDEAVLAMSFKLEPDEIRALEEPYIPRPVFPGW</sequence>
<evidence type="ECO:0000256" key="1">
    <source>
        <dbReference type="ARBA" id="ARBA00023002"/>
    </source>
</evidence>
<dbReference type="Proteomes" id="UP000267821">
    <property type="component" value="Unassembled WGS sequence"/>
</dbReference>
<evidence type="ECO:0000313" key="3">
    <source>
        <dbReference type="EMBL" id="RPB21550.1"/>
    </source>
</evidence>
<dbReference type="SUPFAM" id="SSF51430">
    <property type="entry name" value="NAD(P)-linked oxidoreductase"/>
    <property type="match status" value="1"/>
</dbReference>
<evidence type="ECO:0000313" key="4">
    <source>
        <dbReference type="Proteomes" id="UP000267821"/>
    </source>
</evidence>
<dbReference type="AlphaFoldDB" id="A0A3N4LF90"/>
<evidence type="ECO:0000259" key="2">
    <source>
        <dbReference type="Pfam" id="PF00248"/>
    </source>
</evidence>
<name>A0A3N4LF90_9PEZI</name>
<dbReference type="FunFam" id="3.20.20.100:FF:000004">
    <property type="entry name" value="Oxidoreductase, aldo/keto reductase"/>
    <property type="match status" value="1"/>
</dbReference>
<keyword evidence="4" id="KW-1185">Reference proteome</keyword>
<dbReference type="FunCoup" id="A0A3N4LF90">
    <property type="interactions" value="121"/>
</dbReference>
<dbReference type="InterPro" id="IPR050523">
    <property type="entry name" value="AKR_Detox_Biosynth"/>
</dbReference>
<protein>
    <submittedName>
        <fullName evidence="3">Versiconal hemiacetal acetate reductase</fullName>
    </submittedName>
</protein>
<dbReference type="PANTHER" id="PTHR43364">
    <property type="entry name" value="NADH-SPECIFIC METHYLGLYOXAL REDUCTASE-RELATED"/>
    <property type="match status" value="1"/>
</dbReference>
<organism evidence="3 4">
    <name type="scientific">Terfezia boudieri ATCC MYA-4762</name>
    <dbReference type="NCBI Taxonomy" id="1051890"/>
    <lineage>
        <taxon>Eukaryota</taxon>
        <taxon>Fungi</taxon>
        <taxon>Dikarya</taxon>
        <taxon>Ascomycota</taxon>
        <taxon>Pezizomycotina</taxon>
        <taxon>Pezizomycetes</taxon>
        <taxon>Pezizales</taxon>
        <taxon>Pezizaceae</taxon>
        <taxon>Terfezia</taxon>
    </lineage>
</organism>
<feature type="domain" description="NADP-dependent oxidoreductase" evidence="2">
    <location>
        <begin position="15"/>
        <end position="336"/>
    </location>
</feature>
<dbReference type="GO" id="GO:0005829">
    <property type="term" value="C:cytosol"/>
    <property type="evidence" value="ECO:0007669"/>
    <property type="project" value="UniProtKB-ARBA"/>
</dbReference>
<dbReference type="PANTHER" id="PTHR43364:SF15">
    <property type="entry name" value="ARYL-ALCOHOL DEHYDROGENASE AAD16-RELATED"/>
    <property type="match status" value="1"/>
</dbReference>
<dbReference type="Pfam" id="PF00248">
    <property type="entry name" value="Aldo_ket_red"/>
    <property type="match status" value="1"/>
</dbReference>
<dbReference type="CDD" id="cd19079">
    <property type="entry name" value="AKR_EcYajO-like"/>
    <property type="match status" value="1"/>
</dbReference>
<proteinExistence type="predicted"/>
<keyword evidence="1" id="KW-0560">Oxidoreductase</keyword>
<reference evidence="3 4" key="1">
    <citation type="journal article" date="2018" name="Nat. Ecol. Evol.">
        <title>Pezizomycetes genomes reveal the molecular basis of ectomycorrhizal truffle lifestyle.</title>
        <authorList>
            <person name="Murat C."/>
            <person name="Payen T."/>
            <person name="Noel B."/>
            <person name="Kuo A."/>
            <person name="Morin E."/>
            <person name="Chen J."/>
            <person name="Kohler A."/>
            <person name="Krizsan K."/>
            <person name="Balestrini R."/>
            <person name="Da Silva C."/>
            <person name="Montanini B."/>
            <person name="Hainaut M."/>
            <person name="Levati E."/>
            <person name="Barry K.W."/>
            <person name="Belfiori B."/>
            <person name="Cichocki N."/>
            <person name="Clum A."/>
            <person name="Dockter R.B."/>
            <person name="Fauchery L."/>
            <person name="Guy J."/>
            <person name="Iotti M."/>
            <person name="Le Tacon F."/>
            <person name="Lindquist E.A."/>
            <person name="Lipzen A."/>
            <person name="Malagnac F."/>
            <person name="Mello A."/>
            <person name="Molinier V."/>
            <person name="Miyauchi S."/>
            <person name="Poulain J."/>
            <person name="Riccioni C."/>
            <person name="Rubini A."/>
            <person name="Sitrit Y."/>
            <person name="Splivallo R."/>
            <person name="Traeger S."/>
            <person name="Wang M."/>
            <person name="Zifcakova L."/>
            <person name="Wipf D."/>
            <person name="Zambonelli A."/>
            <person name="Paolocci F."/>
            <person name="Nowrousian M."/>
            <person name="Ottonello S."/>
            <person name="Baldrian P."/>
            <person name="Spatafora J.W."/>
            <person name="Henrissat B."/>
            <person name="Nagy L.G."/>
            <person name="Aury J.M."/>
            <person name="Wincker P."/>
            <person name="Grigoriev I.V."/>
            <person name="Bonfante P."/>
            <person name="Martin F.M."/>
        </authorList>
    </citation>
    <scope>NUCLEOTIDE SEQUENCE [LARGE SCALE GENOMIC DNA]</scope>
    <source>
        <strain evidence="3 4">ATCC MYA-4762</strain>
    </source>
</reference>
<dbReference type="InParanoid" id="A0A3N4LF90"/>